<protein>
    <submittedName>
        <fullName evidence="1">Formate dehydrogenase delta subunit</fullName>
    </submittedName>
</protein>
<dbReference type="EMBL" id="SNXY01000010">
    <property type="protein sequence ID" value="TDP82452.1"/>
    <property type="molecule type" value="Genomic_DNA"/>
</dbReference>
<dbReference type="AlphaFoldDB" id="A0A4R6R926"/>
<organism evidence="1 2">
    <name type="scientific">Oharaeibacter diazotrophicus</name>
    <dbReference type="NCBI Taxonomy" id="1920512"/>
    <lineage>
        <taxon>Bacteria</taxon>
        <taxon>Pseudomonadati</taxon>
        <taxon>Pseudomonadota</taxon>
        <taxon>Alphaproteobacteria</taxon>
        <taxon>Hyphomicrobiales</taxon>
        <taxon>Pleomorphomonadaceae</taxon>
        <taxon>Oharaeibacter</taxon>
    </lineage>
</organism>
<proteinExistence type="predicted"/>
<evidence type="ECO:0000313" key="1">
    <source>
        <dbReference type="EMBL" id="TDP82452.1"/>
    </source>
</evidence>
<gene>
    <name evidence="1" type="ORF">EDD54_3719</name>
</gene>
<name>A0A4R6R926_9HYPH</name>
<keyword evidence="2" id="KW-1185">Reference proteome</keyword>
<sequence>MSSPDRLVMMANQIALAFAAQGEDRAVPQIADHIVAFWDPRMRAQIDAHVAAGGEGLHPLAAKALAKILAAAA</sequence>
<dbReference type="InterPro" id="IPR021074">
    <property type="entry name" value="Formate_DH_dsu"/>
</dbReference>
<dbReference type="Proteomes" id="UP000294547">
    <property type="component" value="Unassembled WGS sequence"/>
</dbReference>
<comment type="caution">
    <text evidence="1">The sequence shown here is derived from an EMBL/GenBank/DDBJ whole genome shotgun (WGS) entry which is preliminary data.</text>
</comment>
<dbReference type="OrthoDB" id="7409377at2"/>
<evidence type="ECO:0000313" key="2">
    <source>
        <dbReference type="Proteomes" id="UP000294547"/>
    </source>
</evidence>
<reference evidence="1 2" key="1">
    <citation type="submission" date="2019-03" db="EMBL/GenBank/DDBJ databases">
        <title>Genomic Encyclopedia of Type Strains, Phase IV (KMG-IV): sequencing the most valuable type-strain genomes for metagenomic binning, comparative biology and taxonomic classification.</title>
        <authorList>
            <person name="Goeker M."/>
        </authorList>
    </citation>
    <scope>NUCLEOTIDE SEQUENCE [LARGE SCALE GENOMIC DNA]</scope>
    <source>
        <strain evidence="1 2">DSM 102969</strain>
    </source>
</reference>
<accession>A0A4R6R926</accession>
<dbReference type="Pfam" id="PF11390">
    <property type="entry name" value="FdsD"/>
    <property type="match status" value="1"/>
</dbReference>
<dbReference type="RefSeq" id="WP_126539318.1">
    <property type="nucleotide sequence ID" value="NZ_BSPM01000007.1"/>
</dbReference>